<name>A0A6J4V136_9BACT</name>
<dbReference type="InterPro" id="IPR006093">
    <property type="entry name" value="Oxy_OxRdtase_FAD_BS"/>
</dbReference>
<comment type="similarity">
    <text evidence="2">Belongs to the oxygen-dependent FAD-linked oxidoreductase family.</text>
</comment>
<dbReference type="Gene3D" id="3.30.465.10">
    <property type="match status" value="1"/>
</dbReference>
<evidence type="ECO:0000256" key="4">
    <source>
        <dbReference type="ARBA" id="ARBA00022827"/>
    </source>
</evidence>
<protein>
    <recommendedName>
        <fullName evidence="6">FAD-binding PCMH-type domain-containing protein</fullName>
    </recommendedName>
</protein>
<sequence length="467" mass="48978">MVLSAFRFDTLAATSMILRERVQGTVLTPDSEGFAAAHMPFNCAVQHAPALVVLPETARDIVETVRFAAANDLAVTVQATGHGVRSAIEGGVLINTSRMTGVTIDPERRTARVEAGTRWAAVVAAAAGHGLAPLNGSSVTVGVVGYTLGGGTGWLARKYGFAADRVVRAEVVTADGRQLVASETENVDLFHALRGGGGSFGIVTALEFGLVPVAEVFAGMVVYPMERSADVFTAYAAWAEGNPEELTSSIALMRLPPIPAIPEPLRGRDVVIVRGCYTGDLAAGEQAMRPMRELGAPILDTFGVLPWAMNGTISADPEDAFPHSGSHLMLDDLSPATITAVLSAVGPGCDSALMMVEIRHIEGATRHAGPSTAIANRTDAPFVLFAAGALFAPEMVPAVTASHAALRGALAPHAVEGAFPNFLGYGDADPERYRAAFSPATYDRLVAARDRFDPSRRFRHNGLLAAE</sequence>
<dbReference type="InterPro" id="IPR016169">
    <property type="entry name" value="FAD-bd_PCMH_sub2"/>
</dbReference>
<dbReference type="PANTHER" id="PTHR42973:SF39">
    <property type="entry name" value="FAD-BINDING PCMH-TYPE DOMAIN-CONTAINING PROTEIN"/>
    <property type="match status" value="1"/>
</dbReference>
<dbReference type="Gene3D" id="3.30.43.10">
    <property type="entry name" value="Uridine Diphospho-n-acetylenolpyruvylglucosamine Reductase, domain 2"/>
    <property type="match status" value="1"/>
</dbReference>
<dbReference type="PROSITE" id="PS51387">
    <property type="entry name" value="FAD_PCMH"/>
    <property type="match status" value="1"/>
</dbReference>
<evidence type="ECO:0000256" key="1">
    <source>
        <dbReference type="ARBA" id="ARBA00001974"/>
    </source>
</evidence>
<dbReference type="Gene3D" id="3.40.462.20">
    <property type="match status" value="1"/>
</dbReference>
<dbReference type="GO" id="GO:0071949">
    <property type="term" value="F:FAD binding"/>
    <property type="evidence" value="ECO:0007669"/>
    <property type="project" value="InterPro"/>
</dbReference>
<dbReference type="PANTHER" id="PTHR42973">
    <property type="entry name" value="BINDING OXIDOREDUCTASE, PUTATIVE (AFU_ORTHOLOGUE AFUA_1G17690)-RELATED"/>
    <property type="match status" value="1"/>
</dbReference>
<dbReference type="SUPFAM" id="SSF56176">
    <property type="entry name" value="FAD-binding/transporter-associated domain-like"/>
    <property type="match status" value="1"/>
</dbReference>
<dbReference type="InterPro" id="IPR016167">
    <property type="entry name" value="FAD-bd_PCMH_sub1"/>
</dbReference>
<dbReference type="EMBL" id="CADCWK010000208">
    <property type="protein sequence ID" value="CAA9563985.1"/>
    <property type="molecule type" value="Genomic_DNA"/>
</dbReference>
<evidence type="ECO:0000256" key="5">
    <source>
        <dbReference type="ARBA" id="ARBA00023002"/>
    </source>
</evidence>
<dbReference type="GO" id="GO:0016491">
    <property type="term" value="F:oxidoreductase activity"/>
    <property type="evidence" value="ECO:0007669"/>
    <property type="project" value="UniProtKB-KW"/>
</dbReference>
<keyword evidence="5" id="KW-0560">Oxidoreductase</keyword>
<dbReference type="Pfam" id="PF01565">
    <property type="entry name" value="FAD_binding_4"/>
    <property type="match status" value="1"/>
</dbReference>
<comment type="cofactor">
    <cofactor evidence="1">
        <name>FAD</name>
        <dbReference type="ChEBI" id="CHEBI:57692"/>
    </cofactor>
</comment>
<gene>
    <name evidence="7" type="ORF">AVDCRST_MAG33-1907</name>
</gene>
<dbReference type="PROSITE" id="PS00862">
    <property type="entry name" value="OX2_COVAL_FAD"/>
    <property type="match status" value="1"/>
</dbReference>
<dbReference type="InterPro" id="IPR016166">
    <property type="entry name" value="FAD-bd_PCMH"/>
</dbReference>
<evidence type="ECO:0000259" key="6">
    <source>
        <dbReference type="PROSITE" id="PS51387"/>
    </source>
</evidence>
<keyword evidence="4" id="KW-0274">FAD</keyword>
<dbReference type="InterPro" id="IPR036318">
    <property type="entry name" value="FAD-bd_PCMH-like_sf"/>
</dbReference>
<evidence type="ECO:0000256" key="3">
    <source>
        <dbReference type="ARBA" id="ARBA00022630"/>
    </source>
</evidence>
<feature type="domain" description="FAD-binding PCMH-type" evidence="6">
    <location>
        <begin position="45"/>
        <end position="213"/>
    </location>
</feature>
<dbReference type="InterPro" id="IPR050416">
    <property type="entry name" value="FAD-linked_Oxidoreductase"/>
</dbReference>
<evidence type="ECO:0000256" key="2">
    <source>
        <dbReference type="ARBA" id="ARBA00005466"/>
    </source>
</evidence>
<proteinExistence type="inferred from homology"/>
<organism evidence="7">
    <name type="scientific">uncultured Thermomicrobiales bacterium</name>
    <dbReference type="NCBI Taxonomy" id="1645740"/>
    <lineage>
        <taxon>Bacteria</taxon>
        <taxon>Pseudomonadati</taxon>
        <taxon>Thermomicrobiota</taxon>
        <taxon>Thermomicrobia</taxon>
        <taxon>Thermomicrobiales</taxon>
        <taxon>environmental samples</taxon>
    </lineage>
</organism>
<dbReference type="AlphaFoldDB" id="A0A6J4V136"/>
<accession>A0A6J4V136</accession>
<dbReference type="InterPro" id="IPR006094">
    <property type="entry name" value="Oxid_FAD_bind_N"/>
</dbReference>
<reference evidence="7" key="1">
    <citation type="submission" date="2020-02" db="EMBL/GenBank/DDBJ databases">
        <authorList>
            <person name="Meier V. D."/>
        </authorList>
    </citation>
    <scope>NUCLEOTIDE SEQUENCE</scope>
    <source>
        <strain evidence="7">AVDCRST_MAG33</strain>
    </source>
</reference>
<keyword evidence="3" id="KW-0285">Flavoprotein</keyword>
<evidence type="ECO:0000313" key="7">
    <source>
        <dbReference type="EMBL" id="CAA9563985.1"/>
    </source>
</evidence>